<evidence type="ECO:0000256" key="5">
    <source>
        <dbReference type="PROSITE-ProRule" id="PRU00169"/>
    </source>
</evidence>
<dbReference type="InterPro" id="IPR035965">
    <property type="entry name" value="PAS-like_dom_sf"/>
</dbReference>
<dbReference type="PROSITE" id="PS50113">
    <property type="entry name" value="PAC"/>
    <property type="match status" value="1"/>
</dbReference>
<sequence length="650" mass="71284">MTGNYSILVVDDESESLLLLTDLLAAAGYRVRSANSGRLALASAKASQPHLILVDIHIPDIDGFELCRRFKSEVATRQIPLIFISGAGEVEERVAGLALGAVDYIGKPFLREELLARVRTHLELGRLRSDLELQMAARTQELHATIERLRESEERFRNMADSAPVMIWISAPNKLCTFFNSGWLSFTGRSMEQELGDGWAAGVHPDDLERVVKVYSSSFDARRSFEIEYRLRRADGEYRWILDRGAPRCAAAGEFAGYIGTAIDITDLRRTQEEALSREKLDSLAVLTRGIAHDFNNLMGSILAEAEVADAELDQGLSPREELRQIKRVAVRASEVVRELMIYSGQEHTSFETVKLSALVEEMLELLRVSISKRAVLHVDLRPDLPAVRGNPTQIRQIVMNLIINASQAIGEAHGEICVRTSLAPNSPHDYVRLEISDTGCGISDEERAKIFDPFFTRKPGGHGLGLAVVQGIVAAHKGVINVMSKPGKGATFEVLLPLAETLAESPAPFPATAAPESARALRGAVLLVEDEDTLQLATSKALRKRGFSVLVARDGWAAVELFRAHADQIGVVLLDLTLPGIPGREVLRQIRAIKRDVRVVLTSAYDQNLPPNAKHSELPSAFLRKPYGVADLVRGLEAACSAPPQDLAS</sequence>
<feature type="domain" description="Histidine kinase" evidence="6">
    <location>
        <begin position="290"/>
        <end position="501"/>
    </location>
</feature>
<feature type="domain" description="PAC" evidence="9">
    <location>
        <begin position="225"/>
        <end position="277"/>
    </location>
</feature>
<organism evidence="10">
    <name type="scientific">Solibacter usitatus (strain Ellin6076)</name>
    <dbReference type="NCBI Taxonomy" id="234267"/>
    <lineage>
        <taxon>Bacteria</taxon>
        <taxon>Pseudomonadati</taxon>
        <taxon>Acidobacteriota</taxon>
        <taxon>Terriglobia</taxon>
        <taxon>Bryobacterales</taxon>
        <taxon>Solibacteraceae</taxon>
        <taxon>Candidatus Solibacter</taxon>
    </lineage>
</organism>
<evidence type="ECO:0000259" key="7">
    <source>
        <dbReference type="PROSITE" id="PS50110"/>
    </source>
</evidence>
<dbReference type="InterPro" id="IPR000014">
    <property type="entry name" value="PAS"/>
</dbReference>
<evidence type="ECO:0000259" key="9">
    <source>
        <dbReference type="PROSITE" id="PS50113"/>
    </source>
</evidence>
<dbReference type="OrthoDB" id="9810730at2"/>
<dbReference type="NCBIfam" id="TIGR00229">
    <property type="entry name" value="sensory_box"/>
    <property type="match status" value="1"/>
</dbReference>
<dbReference type="SUPFAM" id="SSF55874">
    <property type="entry name" value="ATPase domain of HSP90 chaperone/DNA topoisomerase II/histidine kinase"/>
    <property type="match status" value="1"/>
</dbReference>
<feature type="domain" description="Response regulatory" evidence="7">
    <location>
        <begin position="6"/>
        <end position="122"/>
    </location>
</feature>
<dbReference type="FunCoup" id="Q023Q2">
    <property type="interactions" value="321"/>
</dbReference>
<dbReference type="InterPro" id="IPR001789">
    <property type="entry name" value="Sig_transdc_resp-reg_receiver"/>
</dbReference>
<evidence type="ECO:0000256" key="3">
    <source>
        <dbReference type="ARBA" id="ARBA00022679"/>
    </source>
</evidence>
<dbReference type="InterPro" id="IPR004358">
    <property type="entry name" value="Sig_transdc_His_kin-like_C"/>
</dbReference>
<dbReference type="SMART" id="SM00448">
    <property type="entry name" value="REC"/>
    <property type="match status" value="2"/>
</dbReference>
<dbReference type="Gene3D" id="3.30.565.10">
    <property type="entry name" value="Histidine kinase-like ATPase, C-terminal domain"/>
    <property type="match status" value="1"/>
</dbReference>
<evidence type="ECO:0000256" key="2">
    <source>
        <dbReference type="ARBA" id="ARBA00012438"/>
    </source>
</evidence>
<dbReference type="PROSITE" id="PS50109">
    <property type="entry name" value="HIS_KIN"/>
    <property type="match status" value="1"/>
</dbReference>
<dbReference type="Gene3D" id="3.30.450.20">
    <property type="entry name" value="PAS domain"/>
    <property type="match status" value="1"/>
</dbReference>
<gene>
    <name evidence="10" type="ordered locus">Acid_2802</name>
</gene>
<feature type="modified residue" description="4-aspartylphosphate" evidence="5">
    <location>
        <position position="55"/>
    </location>
</feature>
<dbReference type="FunFam" id="3.30.450.20:FF:000099">
    <property type="entry name" value="Sensory box sensor histidine kinase"/>
    <property type="match status" value="1"/>
</dbReference>
<dbReference type="KEGG" id="sus:Acid_2802"/>
<keyword evidence="3" id="KW-0808">Transferase</keyword>
<comment type="catalytic activity">
    <reaction evidence="1">
        <text>ATP + protein L-histidine = ADP + protein N-phospho-L-histidine.</text>
        <dbReference type="EC" id="2.7.13.3"/>
    </reaction>
</comment>
<evidence type="ECO:0000256" key="1">
    <source>
        <dbReference type="ARBA" id="ARBA00000085"/>
    </source>
</evidence>
<keyword evidence="4 10" id="KW-0418">Kinase</keyword>
<dbReference type="InterPro" id="IPR005467">
    <property type="entry name" value="His_kinase_dom"/>
</dbReference>
<dbReference type="Pfam" id="PF00072">
    <property type="entry name" value="Response_reg"/>
    <property type="match status" value="2"/>
</dbReference>
<dbReference type="GO" id="GO:0000155">
    <property type="term" value="F:phosphorelay sensor kinase activity"/>
    <property type="evidence" value="ECO:0007669"/>
    <property type="project" value="TreeGrafter"/>
</dbReference>
<evidence type="ECO:0000256" key="4">
    <source>
        <dbReference type="ARBA" id="ARBA00022777"/>
    </source>
</evidence>
<dbReference type="Gene3D" id="1.10.287.130">
    <property type="match status" value="1"/>
</dbReference>
<dbReference type="InterPro" id="IPR000700">
    <property type="entry name" value="PAS-assoc_C"/>
</dbReference>
<dbReference type="PROSITE" id="PS50110">
    <property type="entry name" value="RESPONSE_REGULATORY"/>
    <property type="match status" value="2"/>
</dbReference>
<dbReference type="SMART" id="SM00091">
    <property type="entry name" value="PAS"/>
    <property type="match status" value="1"/>
</dbReference>
<dbReference type="InterPro" id="IPR013655">
    <property type="entry name" value="PAS_fold_3"/>
</dbReference>
<evidence type="ECO:0000259" key="6">
    <source>
        <dbReference type="PROSITE" id="PS50109"/>
    </source>
</evidence>
<name>Q023Q2_SOLUE</name>
<dbReference type="PANTHER" id="PTHR43047:SF72">
    <property type="entry name" value="OSMOSENSING HISTIDINE PROTEIN KINASE SLN1"/>
    <property type="match status" value="1"/>
</dbReference>
<dbReference type="InParanoid" id="Q023Q2"/>
<feature type="domain" description="PAS" evidence="8">
    <location>
        <begin position="152"/>
        <end position="222"/>
    </location>
</feature>
<dbReference type="HOGENOM" id="CLU_000445_114_51_0"/>
<protein>
    <recommendedName>
        <fullName evidence="2">histidine kinase</fullName>
        <ecNumber evidence="2">2.7.13.3</ecNumber>
    </recommendedName>
</protein>
<dbReference type="GO" id="GO:0009927">
    <property type="term" value="F:histidine phosphotransfer kinase activity"/>
    <property type="evidence" value="ECO:0007669"/>
    <property type="project" value="TreeGrafter"/>
</dbReference>
<reference evidence="10" key="1">
    <citation type="submission" date="2006-10" db="EMBL/GenBank/DDBJ databases">
        <title>Complete sequence of Solibacter usitatus Ellin6076.</title>
        <authorList>
            <consortium name="US DOE Joint Genome Institute"/>
            <person name="Copeland A."/>
            <person name="Lucas S."/>
            <person name="Lapidus A."/>
            <person name="Barry K."/>
            <person name="Detter J.C."/>
            <person name="Glavina del Rio T."/>
            <person name="Hammon N."/>
            <person name="Israni S."/>
            <person name="Dalin E."/>
            <person name="Tice H."/>
            <person name="Pitluck S."/>
            <person name="Thompson L.S."/>
            <person name="Brettin T."/>
            <person name="Bruce D."/>
            <person name="Han C."/>
            <person name="Tapia R."/>
            <person name="Gilna P."/>
            <person name="Schmutz J."/>
            <person name="Larimer F."/>
            <person name="Land M."/>
            <person name="Hauser L."/>
            <person name="Kyrpides N."/>
            <person name="Mikhailova N."/>
            <person name="Janssen P.H."/>
            <person name="Kuske C.R."/>
            <person name="Richardson P."/>
        </authorList>
    </citation>
    <scope>NUCLEOTIDE SEQUENCE</scope>
    <source>
        <strain evidence="10">Ellin6076</strain>
    </source>
</reference>
<dbReference type="EC" id="2.7.13.3" evidence="2"/>
<dbReference type="STRING" id="234267.Acid_2802"/>
<dbReference type="SMART" id="SM00086">
    <property type="entry name" value="PAC"/>
    <property type="match status" value="1"/>
</dbReference>
<dbReference type="CDD" id="cd00130">
    <property type="entry name" value="PAS"/>
    <property type="match status" value="1"/>
</dbReference>
<dbReference type="InterPro" id="IPR001610">
    <property type="entry name" value="PAC"/>
</dbReference>
<dbReference type="AlphaFoldDB" id="Q023Q2"/>
<proteinExistence type="predicted"/>
<dbReference type="PRINTS" id="PR00344">
    <property type="entry name" value="BCTRLSENSOR"/>
</dbReference>
<evidence type="ECO:0000313" key="10">
    <source>
        <dbReference type="EMBL" id="ABJ83788.1"/>
    </source>
</evidence>
<dbReference type="eggNOG" id="COG0784">
    <property type="taxonomic scope" value="Bacteria"/>
</dbReference>
<dbReference type="eggNOG" id="COG4191">
    <property type="taxonomic scope" value="Bacteria"/>
</dbReference>
<feature type="modified residue" description="4-aspartylphosphate" evidence="5">
    <location>
        <position position="576"/>
    </location>
</feature>
<dbReference type="GO" id="GO:0005886">
    <property type="term" value="C:plasma membrane"/>
    <property type="evidence" value="ECO:0007669"/>
    <property type="project" value="TreeGrafter"/>
</dbReference>
<dbReference type="InterPro" id="IPR011006">
    <property type="entry name" value="CheY-like_superfamily"/>
</dbReference>
<dbReference type="Pfam" id="PF08447">
    <property type="entry name" value="PAS_3"/>
    <property type="match status" value="1"/>
</dbReference>
<dbReference type="SMART" id="SM00387">
    <property type="entry name" value="HATPase_c"/>
    <property type="match status" value="1"/>
</dbReference>
<dbReference type="PROSITE" id="PS50112">
    <property type="entry name" value="PAS"/>
    <property type="match status" value="1"/>
</dbReference>
<dbReference type="SUPFAM" id="SSF52172">
    <property type="entry name" value="CheY-like"/>
    <property type="match status" value="2"/>
</dbReference>
<dbReference type="PANTHER" id="PTHR43047">
    <property type="entry name" value="TWO-COMPONENT HISTIDINE PROTEIN KINASE"/>
    <property type="match status" value="1"/>
</dbReference>
<keyword evidence="5" id="KW-0597">Phosphoprotein</keyword>
<dbReference type="Pfam" id="PF02518">
    <property type="entry name" value="HATPase_c"/>
    <property type="match status" value="1"/>
</dbReference>
<dbReference type="InterPro" id="IPR003594">
    <property type="entry name" value="HATPase_dom"/>
</dbReference>
<feature type="domain" description="Response regulatory" evidence="7">
    <location>
        <begin position="525"/>
        <end position="641"/>
    </location>
</feature>
<evidence type="ECO:0000259" key="8">
    <source>
        <dbReference type="PROSITE" id="PS50112"/>
    </source>
</evidence>
<dbReference type="EMBL" id="CP000473">
    <property type="protein sequence ID" value="ABJ83788.1"/>
    <property type="molecule type" value="Genomic_DNA"/>
</dbReference>
<dbReference type="SUPFAM" id="SSF55785">
    <property type="entry name" value="PYP-like sensor domain (PAS domain)"/>
    <property type="match status" value="1"/>
</dbReference>
<dbReference type="InterPro" id="IPR036890">
    <property type="entry name" value="HATPase_C_sf"/>
</dbReference>
<dbReference type="eggNOG" id="COG0745">
    <property type="taxonomic scope" value="Bacteria"/>
</dbReference>
<accession>Q023Q2</accession>
<dbReference type="CDD" id="cd00156">
    <property type="entry name" value="REC"/>
    <property type="match status" value="1"/>
</dbReference>
<dbReference type="Gene3D" id="3.40.50.2300">
    <property type="match status" value="2"/>
</dbReference>